<dbReference type="EMBL" id="JACYFG010000002">
    <property type="protein sequence ID" value="MBD5777976.1"/>
    <property type="molecule type" value="Genomic_DNA"/>
</dbReference>
<dbReference type="InterPro" id="IPR001539">
    <property type="entry name" value="Peptidase_U32"/>
</dbReference>
<dbReference type="Proteomes" id="UP000622317">
    <property type="component" value="Unassembled WGS sequence"/>
</dbReference>
<protein>
    <submittedName>
        <fullName evidence="1">U32 family peptidase</fullName>
    </submittedName>
</protein>
<dbReference type="Pfam" id="PF01136">
    <property type="entry name" value="Peptidase_U32"/>
    <property type="match status" value="1"/>
</dbReference>
<accession>A0A927IFD0</accession>
<gene>
    <name evidence="1" type="ORF">IEN85_00520</name>
</gene>
<reference evidence="1" key="1">
    <citation type="submission" date="2020-09" db="EMBL/GenBank/DDBJ databases">
        <title>Pelagicoccus enzymogenes sp. nov. with an EPS production, isolated from marine sediment.</title>
        <authorList>
            <person name="Feng X."/>
        </authorList>
    </citation>
    <scope>NUCLEOTIDE SEQUENCE</scope>
    <source>
        <strain evidence="1">NFK12</strain>
    </source>
</reference>
<keyword evidence="2" id="KW-1185">Reference proteome</keyword>
<organism evidence="1 2">
    <name type="scientific">Pelagicoccus enzymogenes</name>
    <dbReference type="NCBI Taxonomy" id="2773457"/>
    <lineage>
        <taxon>Bacteria</taxon>
        <taxon>Pseudomonadati</taxon>
        <taxon>Verrucomicrobiota</taxon>
        <taxon>Opitutia</taxon>
        <taxon>Puniceicoccales</taxon>
        <taxon>Pelagicoccaceae</taxon>
        <taxon>Pelagicoccus</taxon>
    </lineage>
</organism>
<name>A0A927IFD0_9BACT</name>
<evidence type="ECO:0000313" key="1">
    <source>
        <dbReference type="EMBL" id="MBD5777976.1"/>
    </source>
</evidence>
<dbReference type="AlphaFoldDB" id="A0A927IFD0"/>
<evidence type="ECO:0000313" key="2">
    <source>
        <dbReference type="Proteomes" id="UP000622317"/>
    </source>
</evidence>
<proteinExistence type="predicted"/>
<dbReference type="RefSeq" id="WP_191615106.1">
    <property type="nucleotide sequence ID" value="NZ_JACYFG010000002.1"/>
</dbReference>
<comment type="caution">
    <text evidence="1">The sequence shown here is derived from an EMBL/GenBank/DDBJ whole genome shotgun (WGS) entry which is preliminary data.</text>
</comment>
<sequence>MPNSDIPATDALVRSEKRFADGAQYRIEIPSTETPKAFRVALEEADKIGCPIHRVSQGSGIQMLSDDDMREYAKIGADRAIEVCLFTTPRAGFDIGGMWNAPAGKFIQWQVRGSDQLRYSLDEVKRAVDLGIRSFLLADIGLIEIVSELRAQGQLPSNLIIKSSAVIAPANPASCRILERIGSDTINVATDLTIQQLSAIRQVVSAPIDMYVEAPDGLGGFVRHHETPDMITFAAPLYVKLGLRNSPDIYPYGGHLENLALSLTRERVRRSKLVYDLIQRQAPEAIISATNQSHADLAVPATQ</sequence>